<protein>
    <submittedName>
        <fullName evidence="1">Uncharacterized protein</fullName>
    </submittedName>
</protein>
<accession>C0EDL0</accession>
<sequence>MQAICERFGICVNERYLFLYKSSKITTEKPPSCGFSMSVLL</sequence>
<proteinExistence type="predicted"/>
<organism evidence="1 2">
    <name type="scientific">[Clostridium] methylpentosum DSM 5476</name>
    <dbReference type="NCBI Taxonomy" id="537013"/>
    <lineage>
        <taxon>Bacteria</taxon>
        <taxon>Bacillati</taxon>
        <taxon>Bacillota</taxon>
        <taxon>Clostridia</taxon>
        <taxon>Eubacteriales</taxon>
        <taxon>Oscillospiraceae</taxon>
        <taxon>Oscillospiraceae incertae sedis</taxon>
    </lineage>
</organism>
<reference evidence="1 2" key="1">
    <citation type="submission" date="2009-01" db="EMBL/GenBank/DDBJ databases">
        <authorList>
            <person name="Fulton L."/>
            <person name="Clifton S."/>
            <person name="Fulton B."/>
            <person name="Xu J."/>
            <person name="Minx P."/>
            <person name="Pepin K.H."/>
            <person name="Johnson M."/>
            <person name="Bhonagiri V."/>
            <person name="Nash W.E."/>
            <person name="Mardis E.R."/>
            <person name="Wilson R.K."/>
        </authorList>
    </citation>
    <scope>NUCLEOTIDE SEQUENCE [LARGE SCALE GENOMIC DNA]</scope>
    <source>
        <strain evidence="1 2">DSM 5476</strain>
    </source>
</reference>
<evidence type="ECO:0000313" key="2">
    <source>
        <dbReference type="Proteomes" id="UP000003340"/>
    </source>
</evidence>
<keyword evidence="2" id="KW-1185">Reference proteome</keyword>
<dbReference type="EMBL" id="ACEC01000064">
    <property type="protein sequence ID" value="EEG30417.1"/>
    <property type="molecule type" value="Genomic_DNA"/>
</dbReference>
<gene>
    <name evidence="1" type="ORF">CLOSTMETH_01938</name>
</gene>
<dbReference type="HOGENOM" id="CLU_3268118_0_0_9"/>
<reference evidence="1 2" key="2">
    <citation type="submission" date="2009-02" db="EMBL/GenBank/DDBJ databases">
        <title>Draft genome sequence of Clostridium methylpentosum (DSM 5476).</title>
        <authorList>
            <person name="Sudarsanam P."/>
            <person name="Ley R."/>
            <person name="Guruge J."/>
            <person name="Turnbaugh P.J."/>
            <person name="Mahowald M."/>
            <person name="Liep D."/>
            <person name="Gordon J."/>
        </authorList>
    </citation>
    <scope>NUCLEOTIDE SEQUENCE [LARGE SCALE GENOMIC DNA]</scope>
    <source>
        <strain evidence="1 2">DSM 5476</strain>
    </source>
</reference>
<name>C0EDL0_9FIRM</name>
<dbReference type="AlphaFoldDB" id="C0EDL0"/>
<evidence type="ECO:0000313" key="1">
    <source>
        <dbReference type="EMBL" id="EEG30417.1"/>
    </source>
</evidence>
<dbReference type="STRING" id="537013.CLOSTMETH_01938"/>
<dbReference type="Proteomes" id="UP000003340">
    <property type="component" value="Unassembled WGS sequence"/>
</dbReference>
<comment type="caution">
    <text evidence="1">The sequence shown here is derived from an EMBL/GenBank/DDBJ whole genome shotgun (WGS) entry which is preliminary data.</text>
</comment>